<dbReference type="InterPro" id="IPR020846">
    <property type="entry name" value="MFS_dom"/>
</dbReference>
<dbReference type="Gene3D" id="1.20.1250.20">
    <property type="entry name" value="MFS general substrate transporter like domains"/>
    <property type="match status" value="1"/>
</dbReference>
<dbReference type="PRINTS" id="PR01036">
    <property type="entry name" value="TCRTETB"/>
</dbReference>
<feature type="transmembrane region" description="Helical" evidence="7">
    <location>
        <begin position="105"/>
        <end position="123"/>
    </location>
</feature>
<evidence type="ECO:0000256" key="1">
    <source>
        <dbReference type="ARBA" id="ARBA00004141"/>
    </source>
</evidence>
<evidence type="ECO:0000256" key="7">
    <source>
        <dbReference type="SAM" id="Phobius"/>
    </source>
</evidence>
<gene>
    <name evidence="9" type="ORF">JX265_012304</name>
</gene>
<dbReference type="EMBL" id="JAFIMR010000051">
    <property type="protein sequence ID" value="KAI1855116.1"/>
    <property type="molecule type" value="Genomic_DNA"/>
</dbReference>
<feature type="transmembrane region" description="Helical" evidence="7">
    <location>
        <begin position="373"/>
        <end position="392"/>
    </location>
</feature>
<comment type="subcellular location">
    <subcellularLocation>
        <location evidence="1">Membrane</location>
        <topology evidence="1">Multi-pass membrane protein</topology>
    </subcellularLocation>
</comment>
<feature type="transmembrane region" description="Helical" evidence="7">
    <location>
        <begin position="164"/>
        <end position="184"/>
    </location>
</feature>
<protein>
    <recommendedName>
        <fullName evidence="8">Major facilitator superfamily (MFS) profile domain-containing protein</fullName>
    </recommendedName>
</protein>
<dbReference type="GO" id="GO:0005886">
    <property type="term" value="C:plasma membrane"/>
    <property type="evidence" value="ECO:0007669"/>
    <property type="project" value="TreeGrafter"/>
</dbReference>
<dbReference type="InterPro" id="IPR036259">
    <property type="entry name" value="MFS_trans_sf"/>
</dbReference>
<dbReference type="Pfam" id="PF07690">
    <property type="entry name" value="MFS_1"/>
    <property type="match status" value="1"/>
</dbReference>
<feature type="transmembrane region" description="Helical" evidence="7">
    <location>
        <begin position="294"/>
        <end position="313"/>
    </location>
</feature>
<keyword evidence="3 7" id="KW-0812">Transmembrane</keyword>
<feature type="transmembrane region" description="Helical" evidence="7">
    <location>
        <begin position="69"/>
        <end position="93"/>
    </location>
</feature>
<feature type="compositionally biased region" description="Pro residues" evidence="6">
    <location>
        <begin position="1"/>
        <end position="10"/>
    </location>
</feature>
<accession>A0A9P9WB19</accession>
<keyword evidence="5 7" id="KW-0472">Membrane</keyword>
<keyword evidence="2" id="KW-0813">Transport</keyword>
<dbReference type="PANTHER" id="PTHR23501">
    <property type="entry name" value="MAJOR FACILITATOR SUPERFAMILY"/>
    <property type="match status" value="1"/>
</dbReference>
<organism evidence="9 10">
    <name type="scientific">Neoarthrinium moseri</name>
    <dbReference type="NCBI Taxonomy" id="1658444"/>
    <lineage>
        <taxon>Eukaryota</taxon>
        <taxon>Fungi</taxon>
        <taxon>Dikarya</taxon>
        <taxon>Ascomycota</taxon>
        <taxon>Pezizomycotina</taxon>
        <taxon>Sordariomycetes</taxon>
        <taxon>Xylariomycetidae</taxon>
        <taxon>Amphisphaeriales</taxon>
        <taxon>Apiosporaceae</taxon>
        <taxon>Neoarthrinium</taxon>
    </lineage>
</organism>
<keyword evidence="10" id="KW-1185">Reference proteome</keyword>
<name>A0A9P9WB19_9PEZI</name>
<comment type="caution">
    <text evidence="9">The sequence shown here is derived from an EMBL/GenBank/DDBJ whole genome shotgun (WGS) entry which is preliminary data.</text>
</comment>
<feature type="transmembrane region" description="Helical" evidence="7">
    <location>
        <begin position="536"/>
        <end position="556"/>
    </location>
</feature>
<feature type="region of interest" description="Disordered" evidence="6">
    <location>
        <begin position="1"/>
        <end position="55"/>
    </location>
</feature>
<dbReference type="SUPFAM" id="SSF103473">
    <property type="entry name" value="MFS general substrate transporter"/>
    <property type="match status" value="1"/>
</dbReference>
<evidence type="ECO:0000256" key="5">
    <source>
        <dbReference type="ARBA" id="ARBA00023136"/>
    </source>
</evidence>
<feature type="domain" description="Major facilitator superfamily (MFS) profile" evidence="8">
    <location>
        <begin position="70"/>
        <end position="557"/>
    </location>
</feature>
<feature type="transmembrane region" description="Helical" evidence="7">
    <location>
        <begin position="263"/>
        <end position="282"/>
    </location>
</feature>
<feature type="transmembrane region" description="Helical" evidence="7">
    <location>
        <begin position="460"/>
        <end position="484"/>
    </location>
</feature>
<dbReference type="GO" id="GO:0022857">
    <property type="term" value="F:transmembrane transporter activity"/>
    <property type="evidence" value="ECO:0007669"/>
    <property type="project" value="InterPro"/>
</dbReference>
<sequence>MTGKSSPPPSDANTSGHEGFSQPEKANGVVGDASNEGTEEKSQSPSPKAVSQAAGPPAVSYPGPLMGSLFTISLLLAQFLVALDMSIITTAIPTISSEFHSVDQIGWYGSAFFLCLATFQAFWGRAYKYFSLKIAFLTCIGIFELGSLIAALSPTSAALIVGRAIQGVGGAGITSGCFTILAFITPPKRLHAIFGLSSTVWSLSSVLGPVLGGLFTQYLTWRWCFWINLPIGGAAFLVLLLLFKTPAHSRVAHATGKEIPSLFDIPGMVILVPSVVCLLLVLEEGGLTRPWNSGFSIGLIIGSILIAMIFAAWEWKQGEKAMLVPRILRRRTILVLALFNLTAQGGGFARTYNLPIYFQAGQGVSPSESGVRTLPTVLTTSIISFASSILVGKMGYYKVYLMVGAIFVTVGSGMIYTLVPESTAGEYIGYQVLAAIGSGLVIQLNVLVAQAISPRVDIAVTVAIVLFFQFLGGTIGVSAAINIMNNVIVTSLPNDNPRVTPATVLTAGAGSLRQAFPDPDDLSTVVGAYMNGLRAAWIWSIALSGIAFIISLGAEWKSVRQADVKKRNEAKAAAKAASP</sequence>
<proteinExistence type="predicted"/>
<evidence type="ECO:0000313" key="10">
    <source>
        <dbReference type="Proteomes" id="UP000829685"/>
    </source>
</evidence>
<evidence type="ECO:0000256" key="3">
    <source>
        <dbReference type="ARBA" id="ARBA00022692"/>
    </source>
</evidence>
<evidence type="ECO:0000256" key="2">
    <source>
        <dbReference type="ARBA" id="ARBA00022448"/>
    </source>
</evidence>
<dbReference type="InterPro" id="IPR011701">
    <property type="entry name" value="MFS"/>
</dbReference>
<dbReference type="AlphaFoldDB" id="A0A9P9WB19"/>
<evidence type="ECO:0000259" key="8">
    <source>
        <dbReference type="PROSITE" id="PS50850"/>
    </source>
</evidence>
<evidence type="ECO:0000256" key="6">
    <source>
        <dbReference type="SAM" id="MobiDB-lite"/>
    </source>
</evidence>
<dbReference type="CDD" id="cd17502">
    <property type="entry name" value="MFS_Azr1_MDR_like"/>
    <property type="match status" value="1"/>
</dbReference>
<dbReference type="Gene3D" id="1.20.1720.10">
    <property type="entry name" value="Multidrug resistance protein D"/>
    <property type="match status" value="1"/>
</dbReference>
<keyword evidence="4 7" id="KW-1133">Transmembrane helix</keyword>
<dbReference type="Proteomes" id="UP000829685">
    <property type="component" value="Unassembled WGS sequence"/>
</dbReference>
<dbReference type="PANTHER" id="PTHR23501:SF177">
    <property type="entry name" value="MAJOR FACILITATOR SUPERFAMILY (MFS) PROFILE DOMAIN-CONTAINING PROTEIN-RELATED"/>
    <property type="match status" value="1"/>
</dbReference>
<evidence type="ECO:0000313" key="9">
    <source>
        <dbReference type="EMBL" id="KAI1855116.1"/>
    </source>
</evidence>
<feature type="transmembrane region" description="Helical" evidence="7">
    <location>
        <begin position="333"/>
        <end position="353"/>
    </location>
</feature>
<dbReference type="PROSITE" id="PS50850">
    <property type="entry name" value="MFS"/>
    <property type="match status" value="1"/>
</dbReference>
<reference evidence="9" key="1">
    <citation type="submission" date="2021-03" db="EMBL/GenBank/DDBJ databases">
        <title>Revisited historic fungal species revealed as producer of novel bioactive compounds through whole genome sequencing and comparative genomics.</title>
        <authorList>
            <person name="Vignolle G.A."/>
            <person name="Hochenegger N."/>
            <person name="Mach R.L."/>
            <person name="Mach-Aigner A.R."/>
            <person name="Javad Rahimi M."/>
            <person name="Salim K.A."/>
            <person name="Chan C.M."/>
            <person name="Lim L.B.L."/>
            <person name="Cai F."/>
            <person name="Druzhinina I.S."/>
            <person name="U'Ren J.M."/>
            <person name="Derntl C."/>
        </authorList>
    </citation>
    <scope>NUCLEOTIDE SEQUENCE</scope>
    <source>
        <strain evidence="9">TUCIM 5799</strain>
    </source>
</reference>
<feature type="transmembrane region" description="Helical" evidence="7">
    <location>
        <begin position="130"/>
        <end position="152"/>
    </location>
</feature>
<feature type="transmembrane region" description="Helical" evidence="7">
    <location>
        <begin position="196"/>
        <end position="219"/>
    </location>
</feature>
<feature type="transmembrane region" description="Helical" evidence="7">
    <location>
        <begin position="428"/>
        <end position="448"/>
    </location>
</feature>
<evidence type="ECO:0000256" key="4">
    <source>
        <dbReference type="ARBA" id="ARBA00022989"/>
    </source>
</evidence>
<feature type="transmembrane region" description="Helical" evidence="7">
    <location>
        <begin position="399"/>
        <end position="416"/>
    </location>
</feature>
<feature type="transmembrane region" description="Helical" evidence="7">
    <location>
        <begin position="225"/>
        <end position="243"/>
    </location>
</feature>
<dbReference type="OrthoDB" id="10021397at2759"/>